<dbReference type="AlphaFoldDB" id="W2TR93"/>
<feature type="signal peptide" evidence="1">
    <location>
        <begin position="1"/>
        <end position="19"/>
    </location>
</feature>
<dbReference type="Proteomes" id="UP000053676">
    <property type="component" value="Unassembled WGS sequence"/>
</dbReference>
<feature type="chain" id="PRO_5004825674" evidence="1">
    <location>
        <begin position="20"/>
        <end position="38"/>
    </location>
</feature>
<organism evidence="2 3">
    <name type="scientific">Necator americanus</name>
    <name type="common">Human hookworm</name>
    <dbReference type="NCBI Taxonomy" id="51031"/>
    <lineage>
        <taxon>Eukaryota</taxon>
        <taxon>Metazoa</taxon>
        <taxon>Ecdysozoa</taxon>
        <taxon>Nematoda</taxon>
        <taxon>Chromadorea</taxon>
        <taxon>Rhabditida</taxon>
        <taxon>Rhabditina</taxon>
        <taxon>Rhabditomorpha</taxon>
        <taxon>Strongyloidea</taxon>
        <taxon>Ancylostomatidae</taxon>
        <taxon>Bunostominae</taxon>
        <taxon>Necator</taxon>
    </lineage>
</organism>
<reference evidence="3" key="1">
    <citation type="journal article" date="2014" name="Nat. Genet.">
        <title>Genome of the human hookworm Necator americanus.</title>
        <authorList>
            <person name="Tang Y.T."/>
            <person name="Gao X."/>
            <person name="Rosa B.A."/>
            <person name="Abubucker S."/>
            <person name="Hallsworth-Pepin K."/>
            <person name="Martin J."/>
            <person name="Tyagi R."/>
            <person name="Heizer E."/>
            <person name="Zhang X."/>
            <person name="Bhonagiri-Palsikar V."/>
            <person name="Minx P."/>
            <person name="Warren W.C."/>
            <person name="Wang Q."/>
            <person name="Zhan B."/>
            <person name="Hotez P.J."/>
            <person name="Sternberg P.W."/>
            <person name="Dougall A."/>
            <person name="Gaze S.T."/>
            <person name="Mulvenna J."/>
            <person name="Sotillo J."/>
            <person name="Ranganathan S."/>
            <person name="Rabelo E.M."/>
            <person name="Wilson R.K."/>
            <person name="Felgner P.L."/>
            <person name="Bethony J."/>
            <person name="Hawdon J.M."/>
            <person name="Gasser R.B."/>
            <person name="Loukas A."/>
            <person name="Mitreva M."/>
        </authorList>
    </citation>
    <scope>NUCLEOTIDE SEQUENCE [LARGE SCALE GENOMIC DNA]</scope>
</reference>
<keyword evidence="3" id="KW-1185">Reference proteome</keyword>
<name>W2TR93_NECAM</name>
<dbReference type="KEGG" id="nai:NECAME_07309"/>
<sequence length="38" mass="4204">MNVFLSLLSLIPLITRISSSECMVQASLICCFCRIGQL</sequence>
<gene>
    <name evidence="2" type="ORF">NECAME_07309</name>
</gene>
<evidence type="ECO:0000256" key="1">
    <source>
        <dbReference type="SAM" id="SignalP"/>
    </source>
</evidence>
<evidence type="ECO:0000313" key="2">
    <source>
        <dbReference type="EMBL" id="ETN83651.1"/>
    </source>
</evidence>
<protein>
    <submittedName>
        <fullName evidence="2">Uncharacterized protein</fullName>
    </submittedName>
</protein>
<keyword evidence="1" id="KW-0732">Signal</keyword>
<dbReference type="EMBL" id="KI658149">
    <property type="protein sequence ID" value="ETN83651.1"/>
    <property type="molecule type" value="Genomic_DNA"/>
</dbReference>
<proteinExistence type="predicted"/>
<evidence type="ECO:0000313" key="3">
    <source>
        <dbReference type="Proteomes" id="UP000053676"/>
    </source>
</evidence>
<accession>W2TR93</accession>